<name>A0A370ICC3_9NOCA</name>
<dbReference type="RefSeq" id="WP_067993385.1">
    <property type="nucleotide sequence ID" value="NZ_QQBC01000002.1"/>
</dbReference>
<comment type="caution">
    <text evidence="3">The sequence shown here is derived from an EMBL/GenBank/DDBJ whole genome shotgun (WGS) entry which is preliminary data.</text>
</comment>
<gene>
    <name evidence="3" type="ORF">DFR76_102776</name>
</gene>
<dbReference type="InterPro" id="IPR052336">
    <property type="entry name" value="MlaD_Phospholipid_Transporter"/>
</dbReference>
<evidence type="ECO:0000313" key="3">
    <source>
        <dbReference type="EMBL" id="RDI68375.1"/>
    </source>
</evidence>
<proteinExistence type="predicted"/>
<dbReference type="PROSITE" id="PS51257">
    <property type="entry name" value="PROKAR_LIPOPROTEIN"/>
    <property type="match status" value="1"/>
</dbReference>
<dbReference type="Proteomes" id="UP000254869">
    <property type="component" value="Unassembled WGS sequence"/>
</dbReference>
<dbReference type="STRING" id="1210086.GCA_001613105_01352"/>
<keyword evidence="1" id="KW-0732">Signal</keyword>
<dbReference type="AlphaFoldDB" id="A0A370ICC3"/>
<dbReference type="Pfam" id="PF02470">
    <property type="entry name" value="MlaD"/>
    <property type="match status" value="1"/>
</dbReference>
<feature type="signal peptide" evidence="1">
    <location>
        <begin position="1"/>
        <end position="20"/>
    </location>
</feature>
<keyword evidence="4" id="KW-1185">Reference proteome</keyword>
<sequence>MRSGSFLGLAVIAAALTACAVNPAKIALPQGLSERTYPVTLEFADVLNLPDGAKLSFDGVGVGSVRRIALEGAVVVVHADIDSRARIPADASASITQDTVLGDPYIKLQRPAPDPNAAVLHADSRIPVGHTSSPPPVEDTLAVLANFLGTGSLQRIQRSIADLDTALPHDTDQMRRIAATLAGDLRDLAAHNDEIDRALGDLIAGAQAMNARADDLTAAFDPQTMRFWAHLKVLLGNIGVLLPSVGSVYSGGYWLVPLLNSLAGTAEGVGDPTGDAVATDRFVTGTLLPWLRSPKVDIAAVVTGTDHTAEIADVLRMLGAIR</sequence>
<organism evidence="3 4">
    <name type="scientific">Nocardia pseudobrasiliensis</name>
    <dbReference type="NCBI Taxonomy" id="45979"/>
    <lineage>
        <taxon>Bacteria</taxon>
        <taxon>Bacillati</taxon>
        <taxon>Actinomycetota</taxon>
        <taxon>Actinomycetes</taxon>
        <taxon>Mycobacteriales</taxon>
        <taxon>Nocardiaceae</taxon>
        <taxon>Nocardia</taxon>
    </lineage>
</organism>
<dbReference type="EMBL" id="QQBC01000002">
    <property type="protein sequence ID" value="RDI68375.1"/>
    <property type="molecule type" value="Genomic_DNA"/>
</dbReference>
<feature type="chain" id="PRO_5038644354" evidence="1">
    <location>
        <begin position="21"/>
        <end position="322"/>
    </location>
</feature>
<dbReference type="PANTHER" id="PTHR33371">
    <property type="entry name" value="INTERMEMBRANE PHOSPHOLIPID TRANSPORT SYSTEM BINDING PROTEIN MLAD-RELATED"/>
    <property type="match status" value="1"/>
</dbReference>
<reference evidence="3 4" key="1">
    <citation type="submission" date="2018-07" db="EMBL/GenBank/DDBJ databases">
        <title>Genomic Encyclopedia of Type Strains, Phase IV (KMG-IV): sequencing the most valuable type-strain genomes for metagenomic binning, comparative biology and taxonomic classification.</title>
        <authorList>
            <person name="Goeker M."/>
        </authorList>
    </citation>
    <scope>NUCLEOTIDE SEQUENCE [LARGE SCALE GENOMIC DNA]</scope>
    <source>
        <strain evidence="3 4">DSM 44290</strain>
    </source>
</reference>
<evidence type="ECO:0000259" key="2">
    <source>
        <dbReference type="Pfam" id="PF02470"/>
    </source>
</evidence>
<dbReference type="GO" id="GO:0005576">
    <property type="term" value="C:extracellular region"/>
    <property type="evidence" value="ECO:0007669"/>
    <property type="project" value="TreeGrafter"/>
</dbReference>
<evidence type="ECO:0000256" key="1">
    <source>
        <dbReference type="SAM" id="SignalP"/>
    </source>
</evidence>
<dbReference type="PANTHER" id="PTHR33371:SF15">
    <property type="entry name" value="LIPOPROTEIN LPRN"/>
    <property type="match status" value="1"/>
</dbReference>
<protein>
    <submittedName>
        <fullName evidence="3">Virulence factor Mce-like protein</fullName>
    </submittedName>
</protein>
<feature type="domain" description="Mce/MlaD" evidence="2">
    <location>
        <begin position="35"/>
        <end position="109"/>
    </location>
</feature>
<evidence type="ECO:0000313" key="4">
    <source>
        <dbReference type="Proteomes" id="UP000254869"/>
    </source>
</evidence>
<dbReference type="InterPro" id="IPR003399">
    <property type="entry name" value="Mce/MlaD"/>
</dbReference>
<accession>A0A370ICC3</accession>